<sequence length="295" mass="33312">MRSISPLSFFLLLVFSSICLALSNEFWKSLYQVAEQVEPEAREYFLKTGKLPSESSSSSLPSTDTFRHPHGLQRWTPFARPEPEVEILQPAPPNHYVDHSIPSPSSQTSHGDHTSARTFQSNWIRTEPLHNIEIKIFGLNQPPKVLSLTSRQSILQQVADRYQINAPRDAKSQIHPLNGVLTPPLIQEAFGYPNIRLRHFQEDIFLVPRLASVVDQDFTKEHGGMSLTRDRKYHLYVWKHHAVQGGLGSVFQLVGAVETAITTPAIKRKLLGYQTGRKVSIIGQDSIFDNSLLTL</sequence>
<proteinExistence type="predicted"/>
<reference evidence="2 3" key="1">
    <citation type="submission" date="2018-03" db="EMBL/GenBank/DDBJ databases">
        <authorList>
            <person name="Guldener U."/>
        </authorList>
    </citation>
    <scope>NUCLEOTIDE SEQUENCE [LARGE SCALE GENOMIC DNA]</scope>
    <source>
        <strain evidence="2 3">NBRC100155</strain>
    </source>
</reference>
<feature type="chain" id="PRO_5023140827" description="Effector family protein Eff1" evidence="1">
    <location>
        <begin position="22"/>
        <end position="295"/>
    </location>
</feature>
<evidence type="ECO:0000313" key="3">
    <source>
        <dbReference type="Proteomes" id="UP000324022"/>
    </source>
</evidence>
<dbReference type="EMBL" id="OOIN01000010">
    <property type="protein sequence ID" value="SPO25115.1"/>
    <property type="molecule type" value="Genomic_DNA"/>
</dbReference>
<accession>A0A5C3E4X0</accession>
<evidence type="ECO:0008006" key="4">
    <source>
        <dbReference type="Google" id="ProtNLM"/>
    </source>
</evidence>
<evidence type="ECO:0000256" key="1">
    <source>
        <dbReference type="SAM" id="SignalP"/>
    </source>
</evidence>
<protein>
    <recommendedName>
        <fullName evidence="4">Effector family protein Eff1</fullName>
    </recommendedName>
</protein>
<organism evidence="2 3">
    <name type="scientific">Ustilago trichophora</name>
    <dbReference type="NCBI Taxonomy" id="86804"/>
    <lineage>
        <taxon>Eukaryota</taxon>
        <taxon>Fungi</taxon>
        <taxon>Dikarya</taxon>
        <taxon>Basidiomycota</taxon>
        <taxon>Ustilaginomycotina</taxon>
        <taxon>Ustilaginomycetes</taxon>
        <taxon>Ustilaginales</taxon>
        <taxon>Ustilaginaceae</taxon>
        <taxon>Ustilago</taxon>
    </lineage>
</organism>
<feature type="signal peptide" evidence="1">
    <location>
        <begin position="1"/>
        <end position="21"/>
    </location>
</feature>
<name>A0A5C3E4X0_9BASI</name>
<evidence type="ECO:0000313" key="2">
    <source>
        <dbReference type="EMBL" id="SPO25115.1"/>
    </source>
</evidence>
<keyword evidence="1" id="KW-0732">Signal</keyword>
<dbReference type="AlphaFoldDB" id="A0A5C3E4X0"/>
<dbReference type="Proteomes" id="UP000324022">
    <property type="component" value="Unassembled WGS sequence"/>
</dbReference>
<keyword evidence="3" id="KW-1185">Reference proteome</keyword>
<dbReference type="OrthoDB" id="10526567at2759"/>
<gene>
    <name evidence="2" type="ORF">UTRI_02784_B</name>
</gene>